<dbReference type="Proteomes" id="UP000299580">
    <property type="component" value="Chromosome"/>
</dbReference>
<accession>A0A4P8QN12</accession>
<sequence length="65" mass="7598">MLTIFQRFTARATHSQTKRPAQAATHAYCRESEFCFFNHSATLPFDQVNECYNDRLRQEPKSGSR</sequence>
<protein>
    <submittedName>
        <fullName evidence="1">Uncharacterized protein</fullName>
    </submittedName>
</protein>
<gene>
    <name evidence="1" type="ORF">EH207_07325</name>
</gene>
<evidence type="ECO:0000313" key="1">
    <source>
        <dbReference type="EMBL" id="QCR08341.1"/>
    </source>
</evidence>
<dbReference type="RefSeq" id="WP_137713382.1">
    <property type="nucleotide sequence ID" value="NZ_CP034035.1"/>
</dbReference>
<reference evidence="1 2" key="1">
    <citation type="submission" date="2018-11" db="EMBL/GenBank/DDBJ databases">
        <title>Genome sequences of Brenneria nigrifluens and Brenneria rubrifaciens.</title>
        <authorList>
            <person name="Poret-Peterson A.T."/>
            <person name="McClean A.E."/>
            <person name="Kluepfel D.A."/>
        </authorList>
    </citation>
    <scope>NUCLEOTIDE SEQUENCE [LARGE SCALE GENOMIC DNA]</scope>
    <source>
        <strain evidence="1 2">6D370</strain>
    </source>
</reference>
<dbReference type="AlphaFoldDB" id="A0A4P8QN12"/>
<dbReference type="EMBL" id="CP034035">
    <property type="protein sequence ID" value="QCR08341.1"/>
    <property type="molecule type" value="Genomic_DNA"/>
</dbReference>
<evidence type="ECO:0000313" key="2">
    <source>
        <dbReference type="Proteomes" id="UP000299580"/>
    </source>
</evidence>
<proteinExistence type="predicted"/>
<keyword evidence="2" id="KW-1185">Reference proteome</keyword>
<organism evidence="1 2">
    <name type="scientific">Brenneria rubrifaciens</name>
    <dbReference type="NCBI Taxonomy" id="55213"/>
    <lineage>
        <taxon>Bacteria</taxon>
        <taxon>Pseudomonadati</taxon>
        <taxon>Pseudomonadota</taxon>
        <taxon>Gammaproteobacteria</taxon>
        <taxon>Enterobacterales</taxon>
        <taxon>Pectobacteriaceae</taxon>
        <taxon>Brenneria</taxon>
    </lineage>
</organism>
<name>A0A4P8QN12_9GAMM</name>
<dbReference type="OrthoDB" id="6434138at2"/>
<dbReference type="KEGG" id="brb:EH207_07325"/>